<keyword evidence="5 12" id="KW-0732">Signal</keyword>
<feature type="binding site" evidence="11">
    <location>
        <position position="359"/>
    </location>
    <ligand>
        <name>ATP</name>
        <dbReference type="ChEBI" id="CHEBI:30616"/>
    </ligand>
</feature>
<proteinExistence type="predicted"/>
<evidence type="ECO:0000313" key="14">
    <source>
        <dbReference type="EnsemblPlants" id="OGLUM10G02510.1"/>
    </source>
</evidence>
<evidence type="ECO:0000256" key="3">
    <source>
        <dbReference type="ARBA" id="ARBA00022536"/>
    </source>
</evidence>
<organism evidence="14">
    <name type="scientific">Oryza glumipatula</name>
    <dbReference type="NCBI Taxonomy" id="40148"/>
    <lineage>
        <taxon>Eukaryota</taxon>
        <taxon>Viridiplantae</taxon>
        <taxon>Streptophyta</taxon>
        <taxon>Embryophyta</taxon>
        <taxon>Tracheophyta</taxon>
        <taxon>Spermatophyta</taxon>
        <taxon>Magnoliopsida</taxon>
        <taxon>Liliopsida</taxon>
        <taxon>Poales</taxon>
        <taxon>Poaceae</taxon>
        <taxon>BOP clade</taxon>
        <taxon>Oryzoideae</taxon>
        <taxon>Oryzeae</taxon>
        <taxon>Oryzinae</taxon>
        <taxon>Oryza</taxon>
    </lineage>
</organism>
<keyword evidence="7" id="KW-0418">Kinase</keyword>
<dbReference type="SMART" id="SM00179">
    <property type="entry name" value="EGF_CA"/>
    <property type="match status" value="1"/>
</dbReference>
<dbReference type="PROSITE" id="PS00108">
    <property type="entry name" value="PROTEIN_KINASE_ST"/>
    <property type="match status" value="1"/>
</dbReference>
<dbReference type="InterPro" id="IPR008271">
    <property type="entry name" value="Ser/Thr_kinase_AS"/>
</dbReference>
<evidence type="ECO:0000256" key="1">
    <source>
        <dbReference type="ARBA" id="ARBA00004479"/>
    </source>
</evidence>
<keyword evidence="2" id="KW-0723">Serine/threonine-protein kinase</keyword>
<dbReference type="SUPFAM" id="SSF56112">
    <property type="entry name" value="Protein kinase-like (PK-like)"/>
    <property type="match status" value="1"/>
</dbReference>
<dbReference type="Gramene" id="OGLUM10G02510.1">
    <property type="protein sequence ID" value="OGLUM10G02510.1"/>
    <property type="gene ID" value="OGLUM10G02510"/>
</dbReference>
<dbReference type="FunFam" id="1.10.510.10:FF:000606">
    <property type="entry name" value="Wall-associated receptor kinase 3"/>
    <property type="match status" value="1"/>
</dbReference>
<evidence type="ECO:0000256" key="9">
    <source>
        <dbReference type="ARBA" id="ARBA00023157"/>
    </source>
</evidence>
<dbReference type="InterPro" id="IPR017441">
    <property type="entry name" value="Protein_kinase_ATP_BS"/>
</dbReference>
<dbReference type="InterPro" id="IPR018097">
    <property type="entry name" value="EGF_Ca-bd_CS"/>
</dbReference>
<dbReference type="HOGENOM" id="CLU_000288_43_5_1"/>
<dbReference type="Proteomes" id="UP000026961">
    <property type="component" value="Chromosome 10"/>
</dbReference>
<accession>A0A0E0B7X6</accession>
<dbReference type="Gene3D" id="1.10.510.10">
    <property type="entry name" value="Transferase(Phosphotransferase) domain 1"/>
    <property type="match status" value="1"/>
</dbReference>
<dbReference type="PROSITE" id="PS00107">
    <property type="entry name" value="PROTEIN_KINASE_ATP"/>
    <property type="match status" value="1"/>
</dbReference>
<keyword evidence="6 11" id="KW-0547">Nucleotide-binding</keyword>
<evidence type="ECO:0000256" key="12">
    <source>
        <dbReference type="SAM" id="SignalP"/>
    </source>
</evidence>
<evidence type="ECO:0000256" key="10">
    <source>
        <dbReference type="ARBA" id="ARBA00023180"/>
    </source>
</evidence>
<name>A0A0E0B7X6_9ORYZ</name>
<feature type="chain" id="PRO_5002354799" description="Protein kinase domain-containing protein" evidence="12">
    <location>
        <begin position="17"/>
        <end position="606"/>
    </location>
</feature>
<dbReference type="STRING" id="40148.A0A0E0B7X6"/>
<dbReference type="PROSITE" id="PS50011">
    <property type="entry name" value="PROTEIN_KINASE_DOM"/>
    <property type="match status" value="1"/>
</dbReference>
<dbReference type="SUPFAM" id="SSF57196">
    <property type="entry name" value="EGF/Laminin"/>
    <property type="match status" value="1"/>
</dbReference>
<dbReference type="PROSITE" id="PS01187">
    <property type="entry name" value="EGF_CA"/>
    <property type="match status" value="1"/>
</dbReference>
<keyword evidence="9" id="KW-1015">Disulfide bond</keyword>
<evidence type="ECO:0000256" key="6">
    <source>
        <dbReference type="ARBA" id="ARBA00022741"/>
    </source>
</evidence>
<evidence type="ECO:0000256" key="7">
    <source>
        <dbReference type="ARBA" id="ARBA00022777"/>
    </source>
</evidence>
<keyword evidence="4" id="KW-0808">Transferase</keyword>
<comment type="subcellular location">
    <subcellularLocation>
        <location evidence="1">Membrane</location>
        <topology evidence="1">Single-pass type I membrane protein</topology>
    </subcellularLocation>
</comment>
<evidence type="ECO:0000259" key="13">
    <source>
        <dbReference type="PROSITE" id="PS50011"/>
    </source>
</evidence>
<keyword evidence="15" id="KW-1185">Reference proteome</keyword>
<dbReference type="GO" id="GO:0005886">
    <property type="term" value="C:plasma membrane"/>
    <property type="evidence" value="ECO:0007669"/>
    <property type="project" value="TreeGrafter"/>
</dbReference>
<evidence type="ECO:0000256" key="2">
    <source>
        <dbReference type="ARBA" id="ARBA00022527"/>
    </source>
</evidence>
<evidence type="ECO:0000256" key="11">
    <source>
        <dbReference type="PROSITE-ProRule" id="PRU10141"/>
    </source>
</evidence>
<dbReference type="Gene3D" id="2.10.25.10">
    <property type="entry name" value="Laminin"/>
    <property type="match status" value="2"/>
</dbReference>
<dbReference type="Gene3D" id="3.30.200.20">
    <property type="entry name" value="Phosphorylase Kinase, domain 1"/>
    <property type="match status" value="1"/>
</dbReference>
<evidence type="ECO:0000256" key="4">
    <source>
        <dbReference type="ARBA" id="ARBA00022679"/>
    </source>
</evidence>
<dbReference type="InterPro" id="IPR011009">
    <property type="entry name" value="Kinase-like_dom_sf"/>
</dbReference>
<reference evidence="14" key="2">
    <citation type="submission" date="2018-05" db="EMBL/GenBank/DDBJ databases">
        <title>OgluRS3 (Oryza glumaepatula Reference Sequence Version 3).</title>
        <authorList>
            <person name="Zhang J."/>
            <person name="Kudrna D."/>
            <person name="Lee S."/>
            <person name="Talag J."/>
            <person name="Welchert J."/>
            <person name="Wing R.A."/>
        </authorList>
    </citation>
    <scope>NUCLEOTIDE SEQUENCE [LARGE SCALE GENOMIC DNA]</scope>
</reference>
<feature type="domain" description="Protein kinase" evidence="13">
    <location>
        <begin position="331"/>
        <end position="599"/>
    </location>
</feature>
<evidence type="ECO:0000313" key="15">
    <source>
        <dbReference type="Proteomes" id="UP000026961"/>
    </source>
</evidence>
<dbReference type="GO" id="GO:0007166">
    <property type="term" value="P:cell surface receptor signaling pathway"/>
    <property type="evidence" value="ECO:0007669"/>
    <property type="project" value="InterPro"/>
</dbReference>
<sequence>MAFWLLADLLILLASAAEGVAGRPAASCQTRCGDVDIPYPFGIGLNCSRGQGFEIACNTRNGNGDMVPTLAAANGSIHVQSLSVKQLPEVKVMLPVAYNCYNSSNDVTKKFYGEVDLNNKGVYRISDSRNMFVVIGCNTLSYTKNGNSGGSNSHYSGLFYTGCVSYCNDSRSAQDVQCAGVGCCHVDISPGLTDNVVSFGPWPRGFQEKKSAGYACVSDNSECVNSTNGPGYYCKCKQGYEGNPYDKDQGCKDINECDVSNKKKYPCYGVCNNIPGDYECHCRVGYQWSGEGPKKQECSSKFPLAARLALVLQKVDNVKIFTKDELMKITKNNSEVLGQGSFGKVYKGTLEDNTTVAVKTSIEVNENRKDDFTNEVIIQSQMKHNNIIKLLGCCLEVDVPMLVYEFAGKGNLQDILHGDANIPLPLGLCLDIAIESAKGLRYMHSSTSHTIRHGDVKPANILLTDKFIPKISDFGTSKLLTIDKDFTMFVVGSMGYIDPVFHKTGHLTQKSDVYSFGVVLLELICRKPTIYGEKCSLIIEIQNAYDQENSGRIMFDKEIANEEDILILEEIGRLAMECLKENVEERPDMKEVTERLIMLRRSRKCG</sequence>
<dbReference type="PANTHER" id="PTHR27005:SF145">
    <property type="entry name" value="OS10G0142600 PROTEIN"/>
    <property type="match status" value="1"/>
</dbReference>
<dbReference type="InterPro" id="IPR000719">
    <property type="entry name" value="Prot_kinase_dom"/>
</dbReference>
<dbReference type="FunFam" id="3.30.200.20:FF:000581">
    <property type="entry name" value="Wall-associated receptor kinase 3"/>
    <property type="match status" value="1"/>
</dbReference>
<dbReference type="InterPro" id="IPR045274">
    <property type="entry name" value="WAK-like"/>
</dbReference>
<keyword evidence="3" id="KW-0245">EGF-like domain</keyword>
<dbReference type="GO" id="GO:0005509">
    <property type="term" value="F:calcium ion binding"/>
    <property type="evidence" value="ECO:0007669"/>
    <property type="project" value="InterPro"/>
</dbReference>
<dbReference type="GO" id="GO:0004674">
    <property type="term" value="F:protein serine/threonine kinase activity"/>
    <property type="evidence" value="ECO:0007669"/>
    <property type="project" value="UniProtKB-KW"/>
</dbReference>
<dbReference type="Pfam" id="PF00069">
    <property type="entry name" value="Pkinase"/>
    <property type="match status" value="1"/>
</dbReference>
<dbReference type="InterPro" id="IPR025287">
    <property type="entry name" value="WAK_GUB"/>
</dbReference>
<reference evidence="14" key="1">
    <citation type="submission" date="2015-04" db="UniProtKB">
        <authorList>
            <consortium name="EnsemblPlants"/>
        </authorList>
    </citation>
    <scope>IDENTIFICATION</scope>
</reference>
<dbReference type="AlphaFoldDB" id="A0A0E0B7X6"/>
<dbReference type="CDD" id="cd00054">
    <property type="entry name" value="EGF_CA"/>
    <property type="match status" value="1"/>
</dbReference>
<dbReference type="SMART" id="SM00220">
    <property type="entry name" value="S_TKc"/>
    <property type="match status" value="1"/>
</dbReference>
<evidence type="ECO:0000256" key="5">
    <source>
        <dbReference type="ARBA" id="ARBA00022729"/>
    </source>
</evidence>
<evidence type="ECO:0000256" key="8">
    <source>
        <dbReference type="ARBA" id="ARBA00022840"/>
    </source>
</evidence>
<dbReference type="EnsemblPlants" id="OGLUM10G02510.1">
    <property type="protein sequence ID" value="OGLUM10G02510.1"/>
    <property type="gene ID" value="OGLUM10G02510"/>
</dbReference>
<feature type="signal peptide" evidence="12">
    <location>
        <begin position="1"/>
        <end position="16"/>
    </location>
</feature>
<keyword evidence="10" id="KW-0325">Glycoprotein</keyword>
<dbReference type="eggNOG" id="ENOG502QQPF">
    <property type="taxonomic scope" value="Eukaryota"/>
</dbReference>
<protein>
    <recommendedName>
        <fullName evidence="13">Protein kinase domain-containing protein</fullName>
    </recommendedName>
</protein>
<dbReference type="PANTHER" id="PTHR27005">
    <property type="entry name" value="WALL-ASSOCIATED RECEPTOR KINASE-LIKE 21"/>
    <property type="match status" value="1"/>
</dbReference>
<dbReference type="InterPro" id="IPR001881">
    <property type="entry name" value="EGF-like_Ca-bd_dom"/>
</dbReference>
<dbReference type="GO" id="GO:0005524">
    <property type="term" value="F:ATP binding"/>
    <property type="evidence" value="ECO:0007669"/>
    <property type="project" value="UniProtKB-UniRule"/>
</dbReference>
<dbReference type="Pfam" id="PF13947">
    <property type="entry name" value="GUB_WAK_bind"/>
    <property type="match status" value="1"/>
</dbReference>
<dbReference type="InterPro" id="IPR049883">
    <property type="entry name" value="NOTCH1_EGF-like"/>
</dbReference>
<dbReference type="GO" id="GO:0030247">
    <property type="term" value="F:polysaccharide binding"/>
    <property type="evidence" value="ECO:0007669"/>
    <property type="project" value="InterPro"/>
</dbReference>
<keyword evidence="8 11" id="KW-0067">ATP-binding</keyword>
<dbReference type="Pfam" id="PF07645">
    <property type="entry name" value="EGF_CA"/>
    <property type="match status" value="1"/>
</dbReference>